<evidence type="ECO:0000256" key="10">
    <source>
        <dbReference type="SAM" id="SignalP"/>
    </source>
</evidence>
<dbReference type="CDD" id="cd03879">
    <property type="entry name" value="M28_AAP"/>
    <property type="match status" value="1"/>
</dbReference>
<accession>A0A060TJ34</accession>
<feature type="domain" description="Peptidase M28" evidence="11">
    <location>
        <begin position="161"/>
        <end position="365"/>
    </location>
</feature>
<keyword evidence="7 9" id="KW-0862">Zinc</keyword>
<evidence type="ECO:0000313" key="12">
    <source>
        <dbReference type="EMBL" id="CDP38832.1"/>
    </source>
</evidence>
<dbReference type="PANTHER" id="PTHR12147">
    <property type="entry name" value="METALLOPEPTIDASE M28 FAMILY MEMBER"/>
    <property type="match status" value="1"/>
</dbReference>
<evidence type="ECO:0000256" key="4">
    <source>
        <dbReference type="ARBA" id="ARBA00022723"/>
    </source>
</evidence>
<dbReference type="InterPro" id="IPR018247">
    <property type="entry name" value="EF_Hand_1_Ca_BS"/>
</dbReference>
<protein>
    <recommendedName>
        <fullName evidence="9">Peptide hydrolase</fullName>
        <ecNumber evidence="9">3.4.-.-</ecNumber>
    </recommendedName>
</protein>
<keyword evidence="6 9" id="KW-0378">Hydrolase</keyword>
<dbReference type="InterPro" id="IPR007484">
    <property type="entry name" value="Peptidase_M28"/>
</dbReference>
<dbReference type="PANTHER" id="PTHR12147:SF56">
    <property type="entry name" value="AMINOPEPTIDASE YDR415C-RELATED"/>
    <property type="match status" value="1"/>
</dbReference>
<feature type="chain" id="PRO_5012994747" description="Peptide hydrolase" evidence="10">
    <location>
        <begin position="16"/>
        <end position="378"/>
    </location>
</feature>
<evidence type="ECO:0000256" key="6">
    <source>
        <dbReference type="ARBA" id="ARBA00022801"/>
    </source>
</evidence>
<keyword evidence="2" id="KW-0031">Aminopeptidase</keyword>
<evidence type="ECO:0000256" key="7">
    <source>
        <dbReference type="ARBA" id="ARBA00022833"/>
    </source>
</evidence>
<dbReference type="Gene3D" id="3.40.630.10">
    <property type="entry name" value="Zn peptidases"/>
    <property type="match status" value="1"/>
</dbReference>
<dbReference type="PhylomeDB" id="A0A060TJ34"/>
<dbReference type="InterPro" id="IPR045175">
    <property type="entry name" value="M28_fam"/>
</dbReference>
<dbReference type="AlphaFoldDB" id="A0A060TJ34"/>
<dbReference type="GO" id="GO:0006508">
    <property type="term" value="P:proteolysis"/>
    <property type="evidence" value="ECO:0007669"/>
    <property type="project" value="UniProtKB-KW"/>
</dbReference>
<dbReference type="GO" id="GO:0046872">
    <property type="term" value="F:metal ion binding"/>
    <property type="evidence" value="ECO:0007669"/>
    <property type="project" value="UniProtKB-KW"/>
</dbReference>
<keyword evidence="4 9" id="KW-0479">Metal-binding</keyword>
<evidence type="ECO:0000256" key="2">
    <source>
        <dbReference type="ARBA" id="ARBA00022438"/>
    </source>
</evidence>
<evidence type="ECO:0000259" key="11">
    <source>
        <dbReference type="Pfam" id="PF04389"/>
    </source>
</evidence>
<keyword evidence="5 10" id="KW-0732">Signal</keyword>
<dbReference type="FunFam" id="3.40.630.10:FF:000042">
    <property type="entry name" value="Peptide hydrolase"/>
    <property type="match status" value="1"/>
</dbReference>
<dbReference type="Pfam" id="PF04389">
    <property type="entry name" value="Peptidase_M28"/>
    <property type="match status" value="1"/>
</dbReference>
<organism evidence="12">
    <name type="scientific">Blastobotrys adeninivorans</name>
    <name type="common">Yeast</name>
    <name type="synonym">Arxula adeninivorans</name>
    <dbReference type="NCBI Taxonomy" id="409370"/>
    <lineage>
        <taxon>Eukaryota</taxon>
        <taxon>Fungi</taxon>
        <taxon>Dikarya</taxon>
        <taxon>Ascomycota</taxon>
        <taxon>Saccharomycotina</taxon>
        <taxon>Dipodascomycetes</taxon>
        <taxon>Dipodascales</taxon>
        <taxon>Trichomonascaceae</taxon>
        <taxon>Blastobotrys</taxon>
    </lineage>
</organism>
<evidence type="ECO:0000256" key="3">
    <source>
        <dbReference type="ARBA" id="ARBA00022670"/>
    </source>
</evidence>
<gene>
    <name evidence="12" type="ORF">GNLVRS02_ARAD1D43670g</name>
</gene>
<evidence type="ECO:0000256" key="9">
    <source>
        <dbReference type="RuleBase" id="RU361240"/>
    </source>
</evidence>
<name>A0A060TJ34_BLAAD</name>
<evidence type="ECO:0000256" key="1">
    <source>
        <dbReference type="ARBA" id="ARBA00001947"/>
    </source>
</evidence>
<dbReference type="GO" id="GO:0008235">
    <property type="term" value="F:metalloexopeptidase activity"/>
    <property type="evidence" value="ECO:0007669"/>
    <property type="project" value="InterPro"/>
</dbReference>
<dbReference type="EC" id="3.4.-.-" evidence="9"/>
<reference evidence="12" key="1">
    <citation type="submission" date="2014-02" db="EMBL/GenBank/DDBJ databases">
        <authorList>
            <person name="Genoscope - CEA"/>
        </authorList>
    </citation>
    <scope>NUCLEOTIDE SEQUENCE</scope>
    <source>
        <strain evidence="12">LS3</strain>
    </source>
</reference>
<evidence type="ECO:0000256" key="5">
    <source>
        <dbReference type="ARBA" id="ARBA00022729"/>
    </source>
</evidence>
<comment type="cofactor">
    <cofactor evidence="1">
        <name>Zn(2+)</name>
        <dbReference type="ChEBI" id="CHEBI:29105"/>
    </cofactor>
</comment>
<dbReference type="PROSITE" id="PS00018">
    <property type="entry name" value="EF_HAND_1"/>
    <property type="match status" value="1"/>
</dbReference>
<keyword evidence="3 9" id="KW-0645">Protease</keyword>
<dbReference type="EMBL" id="HG937694">
    <property type="protein sequence ID" value="CDP38832.1"/>
    <property type="molecule type" value="Genomic_DNA"/>
</dbReference>
<evidence type="ECO:0000256" key="8">
    <source>
        <dbReference type="ARBA" id="ARBA00043962"/>
    </source>
</evidence>
<proteinExistence type="inferred from homology"/>
<dbReference type="SUPFAM" id="SSF53187">
    <property type="entry name" value="Zn-dependent exopeptidases"/>
    <property type="match status" value="1"/>
</dbReference>
<sequence>MKLGVLSAILASASALSIPGIVWEKIGVHGPSEELRLLEFADGREWHSEDDKWKLRRQGRKFIDVTDHVGHYEETTEAASVVTFPDDMSFADKVSALAKNISKDNLESTLSEFSGFYTRYYKSDKGLDSSLWLHEKIKDISKGRDDITVRLVDHEWQQKSLIASIKGTKRPDEIVIVGAHQDSINLLMPSILPAPGADDDGSGTVTTMEVFRVLVENGFTPENTVEFHWYSAEEGGLLGSQDVFTAYSGLKKNVKAMLQQDMTGFSKRSIDQDGHDSLGVITDYVHPGLTTYIKKVVDAYCDIPYVETECGYACSDHASAAKVGYPSAFVIESEFKASDPYIHSTMDTIDRLDFDHMAEHCKLTLGFAYELGNFHFSN</sequence>
<feature type="signal peptide" evidence="10">
    <location>
        <begin position="1"/>
        <end position="15"/>
    </location>
</feature>
<comment type="similarity">
    <text evidence="8">Belongs to the peptidase M28 family. M28E subfamily.</text>
</comment>
<reference evidence="12" key="2">
    <citation type="submission" date="2014-06" db="EMBL/GenBank/DDBJ databases">
        <title>The complete genome of Blastobotrys (Arxula) adeninivorans LS3 - a yeast of biotechnological interest.</title>
        <authorList>
            <person name="Kunze G."/>
            <person name="Gaillardin C."/>
            <person name="Czernicka M."/>
            <person name="Durrens P."/>
            <person name="Martin T."/>
            <person name="Boer E."/>
            <person name="Gabaldon T."/>
            <person name="Cruz J."/>
            <person name="Talla E."/>
            <person name="Marck C."/>
            <person name="Goffeau A."/>
            <person name="Barbe V."/>
            <person name="Baret P."/>
            <person name="Baronian K."/>
            <person name="Beier S."/>
            <person name="Bleykasten C."/>
            <person name="Bode R."/>
            <person name="Casaregola S."/>
            <person name="Despons L."/>
            <person name="Fairhead C."/>
            <person name="Giersberg M."/>
            <person name="Gierski P."/>
            <person name="Hahnel U."/>
            <person name="Hartmann A."/>
            <person name="Jankowska D."/>
            <person name="Jubin C."/>
            <person name="Jung P."/>
            <person name="Lafontaine I."/>
            <person name="Leh-Louis V."/>
            <person name="Lemaire M."/>
            <person name="Marcet-Houben M."/>
            <person name="Mascher M."/>
            <person name="Morel G."/>
            <person name="Richard G.-F."/>
            <person name="Riechen J."/>
            <person name="Sacerdot C."/>
            <person name="Sarkar A."/>
            <person name="Savel G."/>
            <person name="Schacherer J."/>
            <person name="Sherman D."/>
            <person name="Straub M.-L."/>
            <person name="Stein N."/>
            <person name="Thierry A."/>
            <person name="Trautwein-Schult A."/>
            <person name="Westhof E."/>
            <person name="Worch S."/>
            <person name="Dujon B."/>
            <person name="Souciet J.-L."/>
            <person name="Wincker P."/>
            <person name="Scholz U."/>
            <person name="Neuveglise N."/>
        </authorList>
    </citation>
    <scope>NUCLEOTIDE SEQUENCE</scope>
    <source>
        <strain evidence="12">LS3</strain>
    </source>
</reference>
<dbReference type="GO" id="GO:0004177">
    <property type="term" value="F:aminopeptidase activity"/>
    <property type="evidence" value="ECO:0007669"/>
    <property type="project" value="UniProtKB-KW"/>
</dbReference>